<reference evidence="2" key="1">
    <citation type="submission" date="2014-11" db="EMBL/GenBank/DDBJ databases">
        <authorList>
            <person name="Otto D Thomas"/>
            <person name="Naeem Raeece"/>
        </authorList>
    </citation>
    <scope>NUCLEOTIDE SEQUENCE</scope>
</reference>
<dbReference type="AlphaFoldDB" id="A0A0G4H8K6"/>
<feature type="region of interest" description="Disordered" evidence="1">
    <location>
        <begin position="139"/>
        <end position="189"/>
    </location>
</feature>
<accession>A0A0G4H8K6</accession>
<organism evidence="2">
    <name type="scientific">Chromera velia CCMP2878</name>
    <dbReference type="NCBI Taxonomy" id="1169474"/>
    <lineage>
        <taxon>Eukaryota</taxon>
        <taxon>Sar</taxon>
        <taxon>Alveolata</taxon>
        <taxon>Colpodellida</taxon>
        <taxon>Chromeraceae</taxon>
        <taxon>Chromera</taxon>
    </lineage>
</organism>
<gene>
    <name evidence="2" type="ORF">Cvel_5871</name>
</gene>
<dbReference type="EMBL" id="CDMZ01001983">
    <property type="protein sequence ID" value="CEM40111.1"/>
    <property type="molecule type" value="Genomic_DNA"/>
</dbReference>
<proteinExistence type="predicted"/>
<feature type="region of interest" description="Disordered" evidence="1">
    <location>
        <begin position="66"/>
        <end position="87"/>
    </location>
</feature>
<evidence type="ECO:0000313" key="2">
    <source>
        <dbReference type="EMBL" id="CEM40111.1"/>
    </source>
</evidence>
<evidence type="ECO:0000256" key="1">
    <source>
        <dbReference type="SAM" id="MobiDB-lite"/>
    </source>
</evidence>
<dbReference type="VEuPathDB" id="CryptoDB:Cvel_5871"/>
<sequence length="209" mass="22310">MADPMASSSTYDPDAQTRKHLNSCLAATVVTTAVALSGGALAAPVAGFWVLASLLCDTEDLSAQTNNEATPVHSDSPLDGASPPTAPEKEFFMDVTDFLETIPEVPDEEPEMPPDRPVRVYEEEPEKLGDVPEIPGYWELNAEPSSSSADETPADLRVSTQETEAPQMATKEVKVAAGSARDRGGEGGLRGFFRREMALLRAQFRGGGQ</sequence>
<name>A0A0G4H8K6_9ALVE</name>
<protein>
    <submittedName>
        <fullName evidence="2">Uncharacterized protein</fullName>
    </submittedName>
</protein>